<feature type="compositionally biased region" description="Basic and acidic residues" evidence="2">
    <location>
        <begin position="1846"/>
        <end position="1871"/>
    </location>
</feature>
<proteinExistence type="inferred from homology"/>
<dbReference type="Gene3D" id="2.60.40.10">
    <property type="entry name" value="Immunoglobulins"/>
    <property type="match status" value="1"/>
</dbReference>
<feature type="domain" description="Rhodanese" evidence="4">
    <location>
        <begin position="1248"/>
        <end position="1330"/>
    </location>
</feature>
<feature type="signal peptide" evidence="3">
    <location>
        <begin position="1"/>
        <end position="26"/>
    </location>
</feature>
<dbReference type="RefSeq" id="WP_115595757.1">
    <property type="nucleotide sequence ID" value="NZ_UFTA01000002.1"/>
</dbReference>
<dbReference type="PROSITE" id="PS00139">
    <property type="entry name" value="THIOL_PROTEASE_CYS"/>
    <property type="match status" value="1"/>
</dbReference>
<dbReference type="InterPro" id="IPR000169">
    <property type="entry name" value="Pept_cys_AS"/>
</dbReference>
<dbReference type="SUPFAM" id="SSF49373">
    <property type="entry name" value="Invasin/intimin cell-adhesion fragments"/>
    <property type="match status" value="1"/>
</dbReference>
<dbReference type="Pfam" id="PF18560">
    <property type="entry name" value="Lectin_like"/>
    <property type="match status" value="1"/>
</dbReference>
<sequence>MKNKAKIFSVILSLSMITQIAYPSFATGENNKNQSNDLVEFNEVDKNINPNKEDADLYEKSILNDKFNNEDQKDNPIKKDPYDIYTNYSSIDSKAKKKTLPRRYSRFNNFFTISNKYDLRDEGKVTSVKDQGPNGSCWAFATYGSAESVLLPDERMDFSEKHMRNTHGFDWGPSEGGTRTVSSAYLARRSGPVLEKDDPYDIFNGNSPEDLPVAKELTRAYFLPDKRDATDNDVLKRMIMENGGIYSAVMGGDDYLNKKTMAHYYNGGQAPNHAITIVGWDDDYSRKNFKTTPQGDGAWICKNSWGTNWGTQGGYYYVSYYDKNIGTQNSQYILKDLNPNEKIWQYDKLGMTSQVGLGEESYYANVFGPVKEDTYLTNVGLWTSANNAEYEVFVNTNIENNGGLTDKTSIKTGKMEFAGYEKVKVEDTFIPKGSKFAVIVRMKTPGYKYPIPIERPIKGFSSKVTADPGQSFVSKEGEKWTDLTDQIPNANVSLKAFTTDADHIDENDDQSQKIESINFKEKEKLMKIGDEVSLPVAIKPADVKASDLRWESSDRTVCEVDKAGKVKAIGYGECVITAKAKNSSKVFDTMRIKVDESNAEFKANIHSEKQSYLQGEQVGINIGLKDQDNNQIVNKDIVCEIVTSHNQKFKYDLKTNLTGEANFNVRLDNSAAIGKYRINIYYKDKLIGINTFNVESKDFAPSIENPLFVTNSLDKDKIRPNDSVKLVSKVCDKYGEIKRYAKVNLTITTPSNKEIKKNLYTNKDGEAIFDLSKDNFTEEGNYNLKVDASLSGFDPFTENLDLLVDRNTAEMAKLDFDIDMAKDEYMADKESVDMTFKVSHEGKAISDANVRLTITDPNQKSYELDLKTDQEGKAAFSMDITDKNATGMYKVDATAFKDGYYDIEKSDTFFVKKEGKYLNISFESAKKDYKLNESAYIKVQVKDENNKPKRNASVELSIVDPNQKETKIKKVTDYNGYVFIYMTPKAYTSAGEYSISAYATAYNYPSTKSNYKIRFGEDNPDYKELTVDAKNKKDQYFVDEKPEISLISLDEFGNTVKNADVNISIKTPDGKVIVDRSKTDDKGKANWAYNLKLIPGKYEVSFKAEKSNYKSLAKTVSFVAKERPKLTKLKAKVTTDKKVYEDLAKAKVNLDLEDEKGNKVDDAYVKVAIASKTGKNQENLKTDKDGHLSFDVNLENEGKYILNFDISKDKFESKKLRQVIFVTNKSIEKTSEEYIGKIKANDVGAYIEKNKPFILDIRAKSSFDRAHIKDSFNLDYNDKDFDVFLDSISKNSKLFVVCNKASNDDVLKELKSKGFKSVRVIEEGMEEYIKIADIDNDSYNKNLALTIKREKEIYNPKNELAFQLKSLDTNNNYIAKANVAYKILDLANTVLDSGEIKTDNLGEANLKIKLADNTYPGKYKIIAKASKDGYKDTNSAVVFNIASKEKADNFAPYDTAKKNAYFDHLKGDLENEKIIKNLYGKNILAENVKDFAGKDQMIGDNFDLDKPSLVLFAGEKDPSLEKFAKLSHDSYNFMRISPKLDIDYLKENNLKRLISYSAIDSENNLRNGKLKLGKGNKILVLNEDGRIVNLIDEKDFDNIKEILAKQNIKIVDTNVDPNVEVNSNGKANISISIPSARIKRKEVVETNVEIKDSKTGKALANRNIKYTLVDPFGRSVSYNRQTDKNGRHIFKIGTNDKTSLGKYKLKVELLDADYKNTFKFLEYEIVDANTPDLLQMKADISTNKSKYDLGDSINLSIVAKDLNNSLLDKATASAVLIDPSQKEIFNKSATSDAKGNIKISFPTSDENSLGKYKIKVRINREGFKEYKKDLEVQLGDEPINPDPDSEPDHKPDPKPSPDPDSESEKPKNPIDVEVKGQNFPLSFEGANALGFFETTDNLTMINLKARYGNTYNNLVLYDKDNKPIKIGDIIDKKRPSIFLMGDRIDKNSRKMFENSSNIDNKAFNFVNVVTNASAKDLETISSGKLYKDSFYRGNSLNGQFRSNKNQVVVLDKNGAVINVFPYKSNYELLRRFNMLNGYYADNDNYKALSLDNFSNNYPISFDQRKKRGDYKGMSDEEMKFNSKYANDFSKAVLIKSDNSRVKLNKISKKDIKILLLGDYRKDETIKMWDNAQYIADGDYDLINVSYLGSQTAINAEKARFKSLYDVKKDIYVSASYNTLFNVQKPTIVVIDKNQRFLFSKEYKSNEDIKYVIDRTLNTSAVNQTITDSYKDIGNYDVLNEIPKKEDDPNKIYPMSFNQRSERGDYRIFEPNEKDVNKKYYGKDMNLYMMNSMDEENIYIKDFLDKKVNVMLVGSPQDNKSRIMWKNSAYLNTDNINLVKISNYKAIDDLNYMFKSYDMNDIKNNFYYGGAKFDFDKEVSSPYVVVTDEDGKLLFVKRYATNEDVESLVNRALKTKYSAEDGSDDFPPISSEVISSDNKDHEPQYIAPANSEELASNFPITFNQRENRGDYDGLSAEEKNQNQKFYGRDIKNINLLRNDSTYKKISDIGDKDLTIYLLGNYKEESSFQMWNNAHQYVSEDFSIELLNYAASPKILNDSIKAHNLDLGDIYTNGSVLAYLNNRVNNTIIAVDKNSKVIFIKKYQDNNDLKYVLDRCVKTQYSSDIKSNQVPAIYDVNLD</sequence>
<organism evidence="5 6">
    <name type="scientific">Anaerococcus octavius</name>
    <dbReference type="NCBI Taxonomy" id="54007"/>
    <lineage>
        <taxon>Bacteria</taxon>
        <taxon>Bacillati</taxon>
        <taxon>Bacillota</taxon>
        <taxon>Tissierellia</taxon>
        <taxon>Tissierellales</taxon>
        <taxon>Peptoniphilaceae</taxon>
        <taxon>Anaerococcus</taxon>
    </lineage>
</organism>
<dbReference type="Pfam" id="PF02368">
    <property type="entry name" value="Big_2"/>
    <property type="match status" value="1"/>
</dbReference>
<reference evidence="5 6" key="1">
    <citation type="submission" date="2018-06" db="EMBL/GenBank/DDBJ databases">
        <authorList>
            <consortium name="Pathogen Informatics"/>
            <person name="Doyle S."/>
        </authorList>
    </citation>
    <scope>NUCLEOTIDE SEQUENCE [LARGE SCALE GENOMIC DNA]</scope>
    <source>
        <strain evidence="5 6">NCTC9810</strain>
    </source>
</reference>
<keyword evidence="3" id="KW-0732">Signal</keyword>
<feature type="region of interest" description="Disordered" evidence="2">
    <location>
        <begin position="1831"/>
        <end position="1871"/>
    </location>
</feature>
<dbReference type="Gene3D" id="3.90.70.10">
    <property type="entry name" value="Cysteine proteinases"/>
    <property type="match status" value="1"/>
</dbReference>
<dbReference type="Pfam" id="PF00112">
    <property type="entry name" value="Peptidase_C1"/>
    <property type="match status" value="1"/>
</dbReference>
<gene>
    <name evidence="5" type="ORF">NCTC9810_01571</name>
</gene>
<dbReference type="Proteomes" id="UP000255124">
    <property type="component" value="Unassembled WGS sequence"/>
</dbReference>
<evidence type="ECO:0000313" key="6">
    <source>
        <dbReference type="Proteomes" id="UP000255124"/>
    </source>
</evidence>
<dbReference type="SUPFAM" id="SSF54001">
    <property type="entry name" value="Cysteine proteinases"/>
    <property type="match status" value="1"/>
</dbReference>
<dbReference type="GO" id="GO:0006508">
    <property type="term" value="P:proteolysis"/>
    <property type="evidence" value="ECO:0007669"/>
    <property type="project" value="InterPro"/>
</dbReference>
<dbReference type="InterPro" id="IPR008964">
    <property type="entry name" value="Invasin/intimin_cell_adhesion"/>
</dbReference>
<evidence type="ECO:0000256" key="2">
    <source>
        <dbReference type="SAM" id="MobiDB-lite"/>
    </source>
</evidence>
<dbReference type="SUPFAM" id="SSF52821">
    <property type="entry name" value="Rhodanese/Cell cycle control phosphatase"/>
    <property type="match status" value="1"/>
</dbReference>
<keyword evidence="5" id="KW-0378">Hydrolase</keyword>
<accession>A0A380WXH4</accession>
<dbReference type="PROSITE" id="PS50206">
    <property type="entry name" value="RHODANESE_3"/>
    <property type="match status" value="1"/>
</dbReference>
<dbReference type="Pfam" id="PF00581">
    <property type="entry name" value="Rhodanese"/>
    <property type="match status" value="1"/>
</dbReference>
<dbReference type="CDD" id="cd00158">
    <property type="entry name" value="RHOD"/>
    <property type="match status" value="1"/>
</dbReference>
<dbReference type="OrthoDB" id="3648721at2"/>
<evidence type="ECO:0000256" key="3">
    <source>
        <dbReference type="SAM" id="SignalP"/>
    </source>
</evidence>
<dbReference type="CDD" id="cd02619">
    <property type="entry name" value="Peptidase_C1"/>
    <property type="match status" value="1"/>
</dbReference>
<dbReference type="InterPro" id="IPR000668">
    <property type="entry name" value="Peptidase_C1A_C"/>
</dbReference>
<dbReference type="InterPro" id="IPR040528">
    <property type="entry name" value="Lectin-like"/>
</dbReference>
<dbReference type="InterPro" id="IPR013783">
    <property type="entry name" value="Ig-like_fold"/>
</dbReference>
<dbReference type="Gene3D" id="3.40.250.10">
    <property type="entry name" value="Rhodanese-like domain"/>
    <property type="match status" value="1"/>
</dbReference>
<dbReference type="Gene3D" id="2.60.40.1930">
    <property type="match status" value="2"/>
</dbReference>
<dbReference type="InterPro" id="IPR013128">
    <property type="entry name" value="Peptidase_C1A"/>
</dbReference>
<evidence type="ECO:0000256" key="1">
    <source>
        <dbReference type="ARBA" id="ARBA00008455"/>
    </source>
</evidence>
<dbReference type="EMBL" id="UFTA01000002">
    <property type="protein sequence ID" value="SUU93220.1"/>
    <property type="molecule type" value="Genomic_DNA"/>
</dbReference>
<dbReference type="GO" id="GO:0008234">
    <property type="term" value="F:cysteine-type peptidase activity"/>
    <property type="evidence" value="ECO:0007669"/>
    <property type="project" value="InterPro"/>
</dbReference>
<protein>
    <submittedName>
        <fullName evidence="5">Hydroxyisourate hydrolase</fullName>
    </submittedName>
</protein>
<feature type="chain" id="PRO_5016846865" evidence="3">
    <location>
        <begin position="27"/>
        <end position="2637"/>
    </location>
</feature>
<name>A0A380WXH4_9FIRM</name>
<dbReference type="PANTHER" id="PTHR12411">
    <property type="entry name" value="CYSTEINE PROTEASE FAMILY C1-RELATED"/>
    <property type="match status" value="1"/>
</dbReference>
<dbReference type="Gene3D" id="2.60.40.1080">
    <property type="match status" value="1"/>
</dbReference>
<evidence type="ECO:0000313" key="5">
    <source>
        <dbReference type="EMBL" id="SUU93220.1"/>
    </source>
</evidence>
<comment type="similarity">
    <text evidence="1">Belongs to the peptidase C1 family.</text>
</comment>
<dbReference type="SMART" id="SM00450">
    <property type="entry name" value="RHOD"/>
    <property type="match status" value="1"/>
</dbReference>
<dbReference type="InterPro" id="IPR036873">
    <property type="entry name" value="Rhodanese-like_dom_sf"/>
</dbReference>
<evidence type="ECO:0000259" key="4">
    <source>
        <dbReference type="PROSITE" id="PS50206"/>
    </source>
</evidence>
<dbReference type="InterPro" id="IPR001763">
    <property type="entry name" value="Rhodanese-like_dom"/>
</dbReference>
<dbReference type="InterPro" id="IPR003343">
    <property type="entry name" value="Big_2"/>
</dbReference>
<dbReference type="SMART" id="SM00645">
    <property type="entry name" value="Pept_C1"/>
    <property type="match status" value="1"/>
</dbReference>
<dbReference type="InterPro" id="IPR038765">
    <property type="entry name" value="Papain-like_cys_pep_sf"/>
</dbReference>